<keyword evidence="2" id="KW-0539">Nucleus</keyword>
<feature type="compositionally biased region" description="Basic and acidic residues" evidence="3">
    <location>
        <begin position="348"/>
        <end position="363"/>
    </location>
</feature>
<feature type="compositionally biased region" description="Basic and acidic residues" evidence="3">
    <location>
        <begin position="136"/>
        <end position="147"/>
    </location>
</feature>
<feature type="compositionally biased region" description="Polar residues" evidence="3">
    <location>
        <begin position="324"/>
        <end position="341"/>
    </location>
</feature>
<feature type="compositionally biased region" description="Basic and acidic residues" evidence="3">
    <location>
        <begin position="174"/>
        <end position="201"/>
    </location>
</feature>
<dbReference type="EMBL" id="JAPQKI010000001">
    <property type="protein sequence ID" value="KAJ5112492.1"/>
    <property type="molecule type" value="Genomic_DNA"/>
</dbReference>
<dbReference type="PANTHER" id="PTHR23138">
    <property type="entry name" value="RAN BINDING PROTEIN"/>
    <property type="match status" value="1"/>
</dbReference>
<feature type="compositionally biased region" description="Polar residues" evidence="3">
    <location>
        <begin position="301"/>
        <end position="314"/>
    </location>
</feature>
<keyword evidence="6" id="KW-1185">Reference proteome</keyword>
<feature type="compositionally biased region" description="Low complexity" evidence="3">
    <location>
        <begin position="110"/>
        <end position="119"/>
    </location>
</feature>
<dbReference type="InterPro" id="IPR000156">
    <property type="entry name" value="Ran_bind_dom"/>
</dbReference>
<evidence type="ECO:0000256" key="2">
    <source>
        <dbReference type="ARBA" id="ARBA00023242"/>
    </source>
</evidence>
<feature type="domain" description="RanBD1" evidence="4">
    <location>
        <begin position="566"/>
        <end position="651"/>
    </location>
</feature>
<dbReference type="Pfam" id="PF00638">
    <property type="entry name" value="Ran_BP1"/>
    <property type="match status" value="1"/>
</dbReference>
<name>A0A9W9G6W9_9EURO</name>
<dbReference type="SUPFAM" id="SSF50729">
    <property type="entry name" value="PH domain-like"/>
    <property type="match status" value="1"/>
</dbReference>
<dbReference type="GeneID" id="81352020"/>
<feature type="compositionally biased region" description="Acidic residues" evidence="3">
    <location>
        <begin position="549"/>
        <end position="566"/>
    </location>
</feature>
<dbReference type="InterPro" id="IPR011993">
    <property type="entry name" value="PH-like_dom_sf"/>
</dbReference>
<evidence type="ECO:0000256" key="1">
    <source>
        <dbReference type="ARBA" id="ARBA00004123"/>
    </source>
</evidence>
<dbReference type="RefSeq" id="XP_056480265.1">
    <property type="nucleotide sequence ID" value="XM_056613041.1"/>
</dbReference>
<dbReference type="GO" id="GO:0005634">
    <property type="term" value="C:nucleus"/>
    <property type="evidence" value="ECO:0007669"/>
    <property type="project" value="UniProtKB-SubCell"/>
</dbReference>
<dbReference type="InterPro" id="IPR045255">
    <property type="entry name" value="RanBP1-like"/>
</dbReference>
<dbReference type="OrthoDB" id="185618at2759"/>
<accession>A0A9W9G6W9</accession>
<dbReference type="SMART" id="SM00160">
    <property type="entry name" value="RanBD"/>
    <property type="match status" value="1"/>
</dbReference>
<feature type="compositionally biased region" description="Polar residues" evidence="3">
    <location>
        <begin position="364"/>
        <end position="377"/>
    </location>
</feature>
<evidence type="ECO:0000259" key="4">
    <source>
        <dbReference type="PROSITE" id="PS50196"/>
    </source>
</evidence>
<sequence length="704" mass="75596">MASTSDEPKPSEGGKTQIEQSNLAESAVTHDPPHSPPSDNDGGERPVRKQLRETTIESTPAKENGRKRSFEESRDDLNNYPDDGEGRRKRSRSSTPTNEQSSETAKAKEASSATTAPSEQNVSGNSDTPKDPISATKKDQVQDERTTEVSPLETEALEPKKSPKVDAAAPLAHSEPEDQREYRNDSVPKADDEHSVKRDPSAESSEVGTATDMAHPEHDPVSEDQRERCNDSVPEADDEHPEKRDLSCEIPDNDQEFDSPLPSPESSYSPDPNLFPNSPESRDSPNPDLPKSPASEPGFSAETQPSSSEAQMPESQHEVDVNDDPSSQETSNSGATDSSKGLTKKRSREQLDQESPKKSDAMKDSTQTTAQGENSTAQEERETKRPRDNSEEKDKENTNKVCISPFAILLNDLVVLTNHHLQLFSQSAFANASVDSPFAKLATAKPPAPTEAPAATDKPASSSAFAGSTLGSFAGSDKSPFGVLGASTSSVFKSASPFGSTGTAGTSALGGFGGIGGGFGSASTGLTSFASPNVSSTFGETKPKPLGAEDSENEEEEEDDDEENDTFEAAKTDERFYAQTIETGEEEESTIFACKAKLYGFSAGEWKERGIGTFKLNVRHVDGKRLGRMIMRADGALRVMLNSPVFQGMKYGDAKSQAPTSRLVYLASMEDGHTLPLLLRTPNEGYAQDLFEAIKGLLAGGDEE</sequence>
<proteinExistence type="predicted"/>
<feature type="compositionally biased region" description="Basic and acidic residues" evidence="3">
    <location>
        <begin position="63"/>
        <end position="77"/>
    </location>
</feature>
<feature type="region of interest" description="Disordered" evidence="3">
    <location>
        <begin position="1"/>
        <end position="397"/>
    </location>
</feature>
<feature type="compositionally biased region" description="Basic and acidic residues" evidence="3">
    <location>
        <begin position="214"/>
        <end position="230"/>
    </location>
</feature>
<feature type="compositionally biased region" description="Basic and acidic residues" evidence="3">
    <location>
        <begin position="1"/>
        <end position="12"/>
    </location>
</feature>
<dbReference type="PANTHER" id="PTHR23138:SF142">
    <property type="entry name" value="RAN-BINDING PROTEIN 3B-RELATED"/>
    <property type="match status" value="1"/>
</dbReference>
<dbReference type="Proteomes" id="UP001149074">
    <property type="component" value="Unassembled WGS sequence"/>
</dbReference>
<reference evidence="5" key="2">
    <citation type="journal article" date="2023" name="IMA Fungus">
        <title>Comparative genomic study of the Penicillium genus elucidates a diverse pangenome and 15 lateral gene transfer events.</title>
        <authorList>
            <person name="Petersen C."/>
            <person name="Sorensen T."/>
            <person name="Nielsen M.R."/>
            <person name="Sondergaard T.E."/>
            <person name="Sorensen J.L."/>
            <person name="Fitzpatrick D.A."/>
            <person name="Frisvad J.C."/>
            <person name="Nielsen K.L."/>
        </authorList>
    </citation>
    <scope>NUCLEOTIDE SEQUENCE</scope>
    <source>
        <strain evidence="5">IBT 30761</strain>
    </source>
</reference>
<reference evidence="5" key="1">
    <citation type="submission" date="2022-11" db="EMBL/GenBank/DDBJ databases">
        <authorList>
            <person name="Petersen C."/>
        </authorList>
    </citation>
    <scope>NUCLEOTIDE SEQUENCE</scope>
    <source>
        <strain evidence="5">IBT 30761</strain>
    </source>
</reference>
<comment type="caution">
    <text evidence="5">The sequence shown here is derived from an EMBL/GenBank/DDBJ whole genome shotgun (WGS) entry which is preliminary data.</text>
</comment>
<evidence type="ECO:0000313" key="5">
    <source>
        <dbReference type="EMBL" id="KAJ5112492.1"/>
    </source>
</evidence>
<feature type="region of interest" description="Disordered" evidence="3">
    <location>
        <begin position="532"/>
        <end position="570"/>
    </location>
</feature>
<evidence type="ECO:0000313" key="6">
    <source>
        <dbReference type="Proteomes" id="UP001149074"/>
    </source>
</evidence>
<feature type="compositionally biased region" description="Basic and acidic residues" evidence="3">
    <location>
        <begin position="42"/>
        <end position="55"/>
    </location>
</feature>
<protein>
    <recommendedName>
        <fullName evidence="4">RanBD1 domain-containing protein</fullName>
    </recommendedName>
</protein>
<gene>
    <name evidence="5" type="ORF">N7532_000537</name>
</gene>
<organism evidence="5 6">
    <name type="scientific">Penicillium argentinense</name>
    <dbReference type="NCBI Taxonomy" id="1131581"/>
    <lineage>
        <taxon>Eukaryota</taxon>
        <taxon>Fungi</taxon>
        <taxon>Dikarya</taxon>
        <taxon>Ascomycota</taxon>
        <taxon>Pezizomycotina</taxon>
        <taxon>Eurotiomycetes</taxon>
        <taxon>Eurotiomycetidae</taxon>
        <taxon>Eurotiales</taxon>
        <taxon>Aspergillaceae</taxon>
        <taxon>Penicillium</taxon>
    </lineage>
</organism>
<comment type="subcellular location">
    <subcellularLocation>
        <location evidence="1">Nucleus</location>
    </subcellularLocation>
</comment>
<dbReference type="PROSITE" id="PS50196">
    <property type="entry name" value="RANBD1"/>
    <property type="match status" value="1"/>
</dbReference>
<dbReference type="Gene3D" id="2.30.29.30">
    <property type="entry name" value="Pleckstrin-homology domain (PH domain)/Phosphotyrosine-binding domain (PTB)"/>
    <property type="match status" value="1"/>
</dbReference>
<feature type="compositionally biased region" description="Basic and acidic residues" evidence="3">
    <location>
        <begin position="378"/>
        <end position="397"/>
    </location>
</feature>
<evidence type="ECO:0000256" key="3">
    <source>
        <dbReference type="SAM" id="MobiDB-lite"/>
    </source>
</evidence>
<dbReference type="AlphaFoldDB" id="A0A9W9G6W9"/>